<feature type="region of interest" description="Disordered" evidence="1">
    <location>
        <begin position="62"/>
        <end position="138"/>
    </location>
</feature>
<reference evidence="2 3" key="1">
    <citation type="submission" date="2022-04" db="EMBL/GenBank/DDBJ databases">
        <title>Streptomyces sp. nov. LCR6-01 isolated from Lichen of Dirinaria sp.</title>
        <authorList>
            <person name="Kanchanasin P."/>
            <person name="Tanasupawat S."/>
            <person name="Phongsopitanun W."/>
        </authorList>
    </citation>
    <scope>NUCLEOTIDE SEQUENCE [LARGE SCALE GENOMIC DNA]</scope>
    <source>
        <strain evidence="2 3">LCR6-01</strain>
    </source>
</reference>
<comment type="caution">
    <text evidence="2">The sequence shown here is derived from an EMBL/GenBank/DDBJ whole genome shotgun (WGS) entry which is preliminary data.</text>
</comment>
<evidence type="ECO:0000256" key="1">
    <source>
        <dbReference type="SAM" id="MobiDB-lite"/>
    </source>
</evidence>
<keyword evidence="3" id="KW-1185">Reference proteome</keyword>
<accession>A0ABT0IDC6</accession>
<dbReference type="Proteomes" id="UP001522868">
    <property type="component" value="Unassembled WGS sequence"/>
</dbReference>
<dbReference type="RefSeq" id="WP_248634987.1">
    <property type="nucleotide sequence ID" value="NZ_JALPTH010000017.1"/>
</dbReference>
<proteinExistence type="predicted"/>
<organism evidence="2 3">
    <name type="scientific">Streptomyces lichenis</name>
    <dbReference type="NCBI Taxonomy" id="2306967"/>
    <lineage>
        <taxon>Bacteria</taxon>
        <taxon>Bacillati</taxon>
        <taxon>Actinomycetota</taxon>
        <taxon>Actinomycetes</taxon>
        <taxon>Kitasatosporales</taxon>
        <taxon>Streptomycetaceae</taxon>
        <taxon>Streptomyces</taxon>
    </lineage>
</organism>
<dbReference type="EMBL" id="JALPTH010000017">
    <property type="protein sequence ID" value="MCK8679285.1"/>
    <property type="molecule type" value="Genomic_DNA"/>
</dbReference>
<evidence type="ECO:0000313" key="2">
    <source>
        <dbReference type="EMBL" id="MCK8679285.1"/>
    </source>
</evidence>
<sequence>MTERDERVVRGLPDGGAEVAVVLRLRWDDIAALGREASRLAEQRGAPVSLDDAVSHRLRTWSSVAAAPEDRGGGRMAEGPRTVGAGPTGPSAAPAGVAGAGGAPVLPSAGAAAEHPGHPVGRLGGPPAAVGAGPQHAR</sequence>
<feature type="compositionally biased region" description="Low complexity" evidence="1">
    <location>
        <begin position="82"/>
        <end position="138"/>
    </location>
</feature>
<protein>
    <submittedName>
        <fullName evidence="2">Uncharacterized protein</fullName>
    </submittedName>
</protein>
<gene>
    <name evidence="2" type="ORF">M1O15_18185</name>
</gene>
<name>A0ABT0IDC6_9ACTN</name>
<evidence type="ECO:0000313" key="3">
    <source>
        <dbReference type="Proteomes" id="UP001522868"/>
    </source>
</evidence>